<dbReference type="InterPro" id="IPR029035">
    <property type="entry name" value="DHS-like_NAD/FAD-binding_dom"/>
</dbReference>
<feature type="binding site" evidence="4">
    <location>
        <position position="219"/>
    </location>
    <ligand>
        <name>Zn(2+)</name>
        <dbReference type="ChEBI" id="CHEBI:29105"/>
    </ligand>
</feature>
<keyword evidence="4" id="KW-0862">Zinc</keyword>
<evidence type="ECO:0000256" key="3">
    <source>
        <dbReference type="ARBA" id="ARBA00023027"/>
    </source>
</evidence>
<evidence type="ECO:0000256" key="1">
    <source>
        <dbReference type="ARBA" id="ARBA00012928"/>
    </source>
</evidence>
<dbReference type="EMBL" id="JAGIOC010000001">
    <property type="protein sequence ID" value="MBP2409248.1"/>
    <property type="molecule type" value="Genomic_DNA"/>
</dbReference>
<keyword evidence="8" id="KW-1185">Reference proteome</keyword>
<dbReference type="RefSeq" id="WP_209890888.1">
    <property type="nucleotide sequence ID" value="NZ_BAAAJV010000018.1"/>
</dbReference>
<dbReference type="InterPro" id="IPR003000">
    <property type="entry name" value="Sirtuin"/>
</dbReference>
<feature type="binding site" evidence="4">
    <location>
        <position position="274"/>
    </location>
    <ligand>
        <name>Zn(2+)</name>
        <dbReference type="ChEBI" id="CHEBI:29105"/>
    </ligand>
</feature>
<dbReference type="Proteomes" id="UP000698222">
    <property type="component" value="Unassembled WGS sequence"/>
</dbReference>
<evidence type="ECO:0000256" key="2">
    <source>
        <dbReference type="ARBA" id="ARBA00022679"/>
    </source>
</evidence>
<evidence type="ECO:0000259" key="6">
    <source>
        <dbReference type="PROSITE" id="PS50305"/>
    </source>
</evidence>
<dbReference type="SUPFAM" id="SSF52467">
    <property type="entry name" value="DHS-like NAD/FAD-binding domain"/>
    <property type="match status" value="1"/>
</dbReference>
<feature type="compositionally biased region" description="Low complexity" evidence="5">
    <location>
        <begin position="63"/>
        <end position="74"/>
    </location>
</feature>
<feature type="binding site" evidence="4">
    <location>
        <position position="216"/>
    </location>
    <ligand>
        <name>Zn(2+)</name>
        <dbReference type="ChEBI" id="CHEBI:29105"/>
    </ligand>
</feature>
<organism evidence="7 8">
    <name type="scientific">Brachybacterium fresconis</name>
    <dbReference type="NCBI Taxonomy" id="173363"/>
    <lineage>
        <taxon>Bacteria</taxon>
        <taxon>Bacillati</taxon>
        <taxon>Actinomycetota</taxon>
        <taxon>Actinomycetes</taxon>
        <taxon>Micrococcales</taxon>
        <taxon>Dermabacteraceae</taxon>
        <taxon>Brachybacterium</taxon>
    </lineage>
</organism>
<gene>
    <name evidence="7" type="ORF">JOF44_002151</name>
</gene>
<feature type="active site" description="Proton acceptor" evidence="4">
    <location>
        <position position="208"/>
    </location>
</feature>
<dbReference type="Gene3D" id="3.30.1600.10">
    <property type="entry name" value="SIR2/SIRT2 'Small Domain"/>
    <property type="match status" value="1"/>
</dbReference>
<evidence type="ECO:0000313" key="7">
    <source>
        <dbReference type="EMBL" id="MBP2409248.1"/>
    </source>
</evidence>
<name>A0ABS4YKB7_9MICO</name>
<evidence type="ECO:0000256" key="4">
    <source>
        <dbReference type="PROSITE-ProRule" id="PRU00236"/>
    </source>
</evidence>
<feature type="region of interest" description="Disordered" evidence="5">
    <location>
        <begin position="1"/>
        <end position="92"/>
    </location>
</feature>
<sequence>MSSERAPADGAGAAGSGRAGPVPESGRAGPAPGSGRAGPAPETGRAGPAADVGRWFSTATAAPLDGPGPTRGGPRMTAWGPMVGAEYGRRSPQDEVSDALGLLRGRPVAVLTGAGMSTGSGLPDYRGRDAVPRSPMTYQEFMGHDLARRRYWARSTVGWEQFNRARPGRSHRLLAALGEAVFSPTAVITQNVDGLHQAAGSAPVIDLHGRLDRVRCQRCDALSSRAALHSRMLTMNPELAARLPDLAADAAQAPDGDAEVDRTSSFRYPPCPLCGGILKPDVVFFGESARREVVASAFAALEEAEVLLVLGSSLTVQSGLRFVRAAGRQHKPVVILNDGPTRADPDATMRLHGRLEDVLAGWLPAAA</sequence>
<dbReference type="EC" id="2.3.1.286" evidence="1"/>
<feature type="binding site" evidence="4">
    <location>
        <position position="271"/>
    </location>
    <ligand>
        <name>Zn(2+)</name>
        <dbReference type="ChEBI" id="CHEBI:29105"/>
    </ligand>
</feature>
<dbReference type="PANTHER" id="PTHR11085">
    <property type="entry name" value="NAD-DEPENDENT PROTEIN DEACYLASE SIRTUIN-5, MITOCHONDRIAL-RELATED"/>
    <property type="match status" value="1"/>
</dbReference>
<keyword evidence="2" id="KW-0808">Transferase</keyword>
<feature type="compositionally biased region" description="Low complexity" evidence="5">
    <location>
        <begin position="19"/>
        <end position="42"/>
    </location>
</feature>
<protein>
    <recommendedName>
        <fullName evidence="1">protein acetyllysine N-acetyltransferase</fullName>
        <ecNumber evidence="1">2.3.1.286</ecNumber>
    </recommendedName>
</protein>
<feature type="domain" description="Deacetylase sirtuin-type" evidence="6">
    <location>
        <begin position="89"/>
        <end position="367"/>
    </location>
</feature>
<reference evidence="7 8" key="1">
    <citation type="submission" date="2021-03" db="EMBL/GenBank/DDBJ databases">
        <title>Sequencing the genomes of 1000 actinobacteria strains.</title>
        <authorList>
            <person name="Klenk H.-P."/>
        </authorList>
    </citation>
    <scope>NUCLEOTIDE SEQUENCE [LARGE SCALE GENOMIC DNA]</scope>
    <source>
        <strain evidence="7 8">DSM 14564</strain>
    </source>
</reference>
<dbReference type="NCBIfam" id="NF003738">
    <property type="entry name" value="PRK05333.1"/>
    <property type="match status" value="1"/>
</dbReference>
<dbReference type="InterPro" id="IPR050134">
    <property type="entry name" value="NAD-dep_sirtuin_deacylases"/>
</dbReference>
<dbReference type="Gene3D" id="3.40.50.1220">
    <property type="entry name" value="TPP-binding domain"/>
    <property type="match status" value="1"/>
</dbReference>
<evidence type="ECO:0000256" key="5">
    <source>
        <dbReference type="SAM" id="MobiDB-lite"/>
    </source>
</evidence>
<dbReference type="PROSITE" id="PS50305">
    <property type="entry name" value="SIRTUIN"/>
    <property type="match status" value="1"/>
</dbReference>
<dbReference type="PANTHER" id="PTHR11085:SF10">
    <property type="entry name" value="NAD-DEPENDENT PROTEIN DEACYLASE SIRTUIN-5, MITOCHONDRIAL-RELATED"/>
    <property type="match status" value="1"/>
</dbReference>
<evidence type="ECO:0000313" key="8">
    <source>
        <dbReference type="Proteomes" id="UP000698222"/>
    </source>
</evidence>
<keyword evidence="4" id="KW-0479">Metal-binding</keyword>
<comment type="caution">
    <text evidence="7">The sequence shown here is derived from an EMBL/GenBank/DDBJ whole genome shotgun (WGS) entry which is preliminary data.</text>
</comment>
<accession>A0ABS4YKB7</accession>
<proteinExistence type="predicted"/>
<dbReference type="InterPro" id="IPR026590">
    <property type="entry name" value="Ssirtuin_cat_dom"/>
</dbReference>
<dbReference type="InterPro" id="IPR026591">
    <property type="entry name" value="Sirtuin_cat_small_dom_sf"/>
</dbReference>
<keyword evidence="3" id="KW-0520">NAD</keyword>
<dbReference type="Pfam" id="PF02146">
    <property type="entry name" value="SIR2"/>
    <property type="match status" value="1"/>
</dbReference>